<dbReference type="EMBL" id="JACHMI010000001">
    <property type="protein sequence ID" value="MBB6548656.1"/>
    <property type="molecule type" value="Genomic_DNA"/>
</dbReference>
<organism evidence="1 2">
    <name type="scientific">Nonomuraea rubra</name>
    <dbReference type="NCBI Taxonomy" id="46180"/>
    <lineage>
        <taxon>Bacteria</taxon>
        <taxon>Bacillati</taxon>
        <taxon>Actinomycetota</taxon>
        <taxon>Actinomycetes</taxon>
        <taxon>Streptosporangiales</taxon>
        <taxon>Streptosporangiaceae</taxon>
        <taxon>Nonomuraea</taxon>
    </lineage>
</organism>
<dbReference type="AlphaFoldDB" id="A0A7X0TYL5"/>
<proteinExistence type="predicted"/>
<evidence type="ECO:0000313" key="2">
    <source>
        <dbReference type="Proteomes" id="UP000565579"/>
    </source>
</evidence>
<sequence>MSGRAHREGTTFPLPITTGFTGFETKLHQIFNEPYLGDLSPQEAAGQAVAEGNATVK</sequence>
<accession>A0A7X0TYL5</accession>
<evidence type="ECO:0000313" key="1">
    <source>
        <dbReference type="EMBL" id="MBB6548656.1"/>
    </source>
</evidence>
<reference evidence="1 2" key="1">
    <citation type="submission" date="2020-08" db="EMBL/GenBank/DDBJ databases">
        <title>Sequencing the genomes of 1000 actinobacteria strains.</title>
        <authorList>
            <person name="Klenk H.-P."/>
        </authorList>
    </citation>
    <scope>NUCLEOTIDE SEQUENCE [LARGE SCALE GENOMIC DNA]</scope>
    <source>
        <strain evidence="1 2">DSM 43768</strain>
    </source>
</reference>
<dbReference type="Proteomes" id="UP000565579">
    <property type="component" value="Unassembled WGS sequence"/>
</dbReference>
<comment type="caution">
    <text evidence="1">The sequence shown here is derived from an EMBL/GenBank/DDBJ whole genome shotgun (WGS) entry which is preliminary data.</text>
</comment>
<protein>
    <submittedName>
        <fullName evidence="1">Uncharacterized protein</fullName>
    </submittedName>
</protein>
<keyword evidence="2" id="KW-1185">Reference proteome</keyword>
<name>A0A7X0TYL5_9ACTN</name>
<gene>
    <name evidence="1" type="ORF">HD593_003451</name>
</gene>
<dbReference type="RefSeq" id="WP_185103112.1">
    <property type="nucleotide sequence ID" value="NZ_BAAAXY010000179.1"/>
</dbReference>